<gene>
    <name evidence="2" type="ORF">LCGC14_2440840</name>
</gene>
<comment type="caution">
    <text evidence="2">The sequence shown here is derived from an EMBL/GenBank/DDBJ whole genome shotgun (WGS) entry which is preliminary data.</text>
</comment>
<dbReference type="EMBL" id="LAZR01037554">
    <property type="protein sequence ID" value="KKL21899.1"/>
    <property type="molecule type" value="Genomic_DNA"/>
</dbReference>
<feature type="region of interest" description="Disordered" evidence="1">
    <location>
        <begin position="1"/>
        <end position="20"/>
    </location>
</feature>
<organism evidence="2">
    <name type="scientific">marine sediment metagenome</name>
    <dbReference type="NCBI Taxonomy" id="412755"/>
    <lineage>
        <taxon>unclassified sequences</taxon>
        <taxon>metagenomes</taxon>
        <taxon>ecological metagenomes</taxon>
    </lineage>
</organism>
<name>A0A0F9BJ27_9ZZZZ</name>
<sequence length="139" mass="15138">MTARYRRITMLGEPSDTQGLDANRRARCSFNIQAKKDPSEEFEEELAKILENGGIAAGVIFAGTASTLPELADVTDPAIITIVSTGGSAPEEIHNEIGAYPQPSAQLTARHKHYRIARALAYQAYNALKVIRNEIITTP</sequence>
<protein>
    <submittedName>
        <fullName evidence="2">Uncharacterized protein</fullName>
    </submittedName>
</protein>
<dbReference type="AlphaFoldDB" id="A0A0F9BJ27"/>
<accession>A0A0F9BJ27</accession>
<proteinExistence type="predicted"/>
<evidence type="ECO:0000313" key="2">
    <source>
        <dbReference type="EMBL" id="KKL21899.1"/>
    </source>
</evidence>
<reference evidence="2" key="1">
    <citation type="journal article" date="2015" name="Nature">
        <title>Complex archaea that bridge the gap between prokaryotes and eukaryotes.</title>
        <authorList>
            <person name="Spang A."/>
            <person name="Saw J.H."/>
            <person name="Jorgensen S.L."/>
            <person name="Zaremba-Niedzwiedzka K."/>
            <person name="Martijn J."/>
            <person name="Lind A.E."/>
            <person name="van Eijk R."/>
            <person name="Schleper C."/>
            <person name="Guy L."/>
            <person name="Ettema T.J."/>
        </authorList>
    </citation>
    <scope>NUCLEOTIDE SEQUENCE</scope>
</reference>
<evidence type="ECO:0000256" key="1">
    <source>
        <dbReference type="SAM" id="MobiDB-lite"/>
    </source>
</evidence>